<feature type="transmembrane region" description="Helical" evidence="5">
    <location>
        <begin position="264"/>
        <end position="284"/>
    </location>
</feature>
<feature type="transmembrane region" description="Helical" evidence="5">
    <location>
        <begin position="164"/>
        <end position="183"/>
    </location>
</feature>
<proteinExistence type="predicted"/>
<keyword evidence="8" id="KW-1185">Reference proteome</keyword>
<reference evidence="7 8" key="1">
    <citation type="submission" date="2019-10" db="EMBL/GenBank/DDBJ databases">
        <title>Alkaliphilus serpentinus sp. nov. and Alkaliphilus pronyensis sp. nov., two novel anaerobic alkaliphilic species isolated from the serpentinized-hosted hydrothermal field of the Prony Bay (New Caledonia).</title>
        <authorList>
            <person name="Postec A."/>
        </authorList>
    </citation>
    <scope>NUCLEOTIDE SEQUENCE [LARGE SCALE GENOMIC DNA]</scope>
    <source>
        <strain evidence="7 8">LacV</strain>
    </source>
</reference>
<feature type="transmembrane region" description="Helical" evidence="5">
    <location>
        <begin position="315"/>
        <end position="337"/>
    </location>
</feature>
<dbReference type="Pfam" id="PF12698">
    <property type="entry name" value="ABC2_membrane_3"/>
    <property type="match status" value="1"/>
</dbReference>
<feature type="transmembrane region" description="Helical" evidence="5">
    <location>
        <begin position="20"/>
        <end position="40"/>
    </location>
</feature>
<comment type="caution">
    <text evidence="7">The sequence shown here is derived from an EMBL/GenBank/DDBJ whole genome shotgun (WGS) entry which is preliminary data.</text>
</comment>
<dbReference type="AlphaFoldDB" id="A0A6I0F6V8"/>
<evidence type="ECO:0000256" key="4">
    <source>
        <dbReference type="ARBA" id="ARBA00023136"/>
    </source>
</evidence>
<evidence type="ECO:0000256" key="3">
    <source>
        <dbReference type="ARBA" id="ARBA00022989"/>
    </source>
</evidence>
<organism evidence="7 8">
    <name type="scientific">Alkaliphilus pronyensis</name>
    <dbReference type="NCBI Taxonomy" id="1482732"/>
    <lineage>
        <taxon>Bacteria</taxon>
        <taxon>Bacillati</taxon>
        <taxon>Bacillota</taxon>
        <taxon>Clostridia</taxon>
        <taxon>Peptostreptococcales</taxon>
        <taxon>Natronincolaceae</taxon>
        <taxon>Alkaliphilus</taxon>
    </lineage>
</organism>
<evidence type="ECO:0000313" key="7">
    <source>
        <dbReference type="EMBL" id="KAB3533499.1"/>
    </source>
</evidence>
<dbReference type="GO" id="GO:0016020">
    <property type="term" value="C:membrane"/>
    <property type="evidence" value="ECO:0007669"/>
    <property type="project" value="UniProtKB-SubCell"/>
</dbReference>
<dbReference type="OrthoDB" id="1710957at2"/>
<evidence type="ECO:0000259" key="6">
    <source>
        <dbReference type="Pfam" id="PF12698"/>
    </source>
</evidence>
<dbReference type="EMBL" id="WBZC01000040">
    <property type="protein sequence ID" value="KAB3533499.1"/>
    <property type="molecule type" value="Genomic_DNA"/>
</dbReference>
<comment type="subcellular location">
    <subcellularLocation>
        <location evidence="1">Membrane</location>
        <topology evidence="1">Multi-pass membrane protein</topology>
    </subcellularLocation>
</comment>
<feature type="domain" description="ABC-2 type transporter transmembrane" evidence="6">
    <location>
        <begin position="20"/>
        <end position="332"/>
    </location>
</feature>
<evidence type="ECO:0000256" key="1">
    <source>
        <dbReference type="ARBA" id="ARBA00004141"/>
    </source>
</evidence>
<gene>
    <name evidence="7" type="ORF">F8154_10885</name>
</gene>
<sequence>MLKGLMNLFKKDMIIALRNSLFWVLIVTLILMIGMVRFLIPDEIQLTDNRLIFDNSQDKALEKALLYGGLSEENILQSEEEVIEGVRENSQSIGIIYEGSLESPRFTVVHHGKINPQQKKLIDASLKGLMSALTGTNTEEAYQLEFIRPQAPPISKKLTTIPTLLVFEVLILGFMYIALFMFQEKEEGSIRAYRISPGNTSQYILSKTLVFTVVGLVYGFSLVLLTVGTDFNFLYLALTIVLGSALYTFLGGIVGVFFNNISEWFAIGVSLLVINMIPIISSLYPAFSPKFVTYIPSYSILLIFNEILFPTGKQLFSTTLAIVALTIVAYIACHLLVENKLMKEGR</sequence>
<keyword evidence="4 5" id="KW-0472">Membrane</keyword>
<dbReference type="InterPro" id="IPR013525">
    <property type="entry name" value="ABC2_TM"/>
</dbReference>
<dbReference type="Proteomes" id="UP000432715">
    <property type="component" value="Unassembled WGS sequence"/>
</dbReference>
<evidence type="ECO:0000256" key="5">
    <source>
        <dbReference type="SAM" id="Phobius"/>
    </source>
</evidence>
<evidence type="ECO:0000256" key="2">
    <source>
        <dbReference type="ARBA" id="ARBA00022692"/>
    </source>
</evidence>
<evidence type="ECO:0000313" key="8">
    <source>
        <dbReference type="Proteomes" id="UP000432715"/>
    </source>
</evidence>
<feature type="transmembrane region" description="Helical" evidence="5">
    <location>
        <begin position="234"/>
        <end position="258"/>
    </location>
</feature>
<keyword evidence="3 5" id="KW-1133">Transmembrane helix</keyword>
<name>A0A6I0F6V8_9FIRM</name>
<dbReference type="RefSeq" id="WP_151861642.1">
    <property type="nucleotide sequence ID" value="NZ_WBZC01000040.1"/>
</dbReference>
<accession>A0A6I0F6V8</accession>
<keyword evidence="2 5" id="KW-0812">Transmembrane</keyword>
<feature type="transmembrane region" description="Helical" evidence="5">
    <location>
        <begin position="203"/>
        <end position="227"/>
    </location>
</feature>
<dbReference type="GO" id="GO:0140359">
    <property type="term" value="F:ABC-type transporter activity"/>
    <property type="evidence" value="ECO:0007669"/>
    <property type="project" value="InterPro"/>
</dbReference>
<protein>
    <submittedName>
        <fullName evidence="7">ABC transporter permease</fullName>
    </submittedName>
</protein>